<feature type="region of interest" description="Disordered" evidence="3">
    <location>
        <begin position="194"/>
        <end position="226"/>
    </location>
</feature>
<feature type="compositionally biased region" description="Low complexity" evidence="3">
    <location>
        <begin position="217"/>
        <end position="226"/>
    </location>
</feature>
<feature type="region of interest" description="Disordered" evidence="3">
    <location>
        <begin position="98"/>
        <end position="125"/>
    </location>
</feature>
<proteinExistence type="inferred from homology"/>
<organism evidence="4 5">
    <name type="scientific">Saccharomyces pastorianus</name>
    <name type="common">Lager yeast</name>
    <name type="synonym">Saccharomyces cerevisiae x Saccharomyces eubayanus</name>
    <dbReference type="NCBI Taxonomy" id="27292"/>
    <lineage>
        <taxon>Eukaryota</taxon>
        <taxon>Fungi</taxon>
        <taxon>Dikarya</taxon>
        <taxon>Ascomycota</taxon>
        <taxon>Saccharomycotina</taxon>
        <taxon>Saccharomycetes</taxon>
        <taxon>Saccharomycetales</taxon>
        <taxon>Saccharomycetaceae</taxon>
        <taxon>Saccharomyces</taxon>
    </lineage>
</organism>
<evidence type="ECO:0000256" key="3">
    <source>
        <dbReference type="SAM" id="MobiDB-lite"/>
    </source>
</evidence>
<dbReference type="EMBL" id="CP049008">
    <property type="protein sequence ID" value="QID86361.1"/>
    <property type="molecule type" value="Genomic_DNA"/>
</dbReference>
<evidence type="ECO:0000256" key="2">
    <source>
        <dbReference type="ARBA" id="ARBA00022553"/>
    </source>
</evidence>
<dbReference type="Pfam" id="PF17058">
    <property type="entry name" value="MBR1"/>
    <property type="match status" value="1"/>
</dbReference>
<accession>A0A6C1EBS8</accession>
<feature type="compositionally biased region" description="Low complexity" evidence="3">
    <location>
        <begin position="102"/>
        <end position="117"/>
    </location>
</feature>
<comment type="similarity">
    <text evidence="1">Belongs to the ISF1/MBR1 family.</text>
</comment>
<keyword evidence="5" id="KW-1185">Reference proteome</keyword>
<feature type="compositionally biased region" description="Low complexity" evidence="3">
    <location>
        <begin position="270"/>
        <end position="292"/>
    </location>
</feature>
<evidence type="ECO:0000313" key="5">
    <source>
        <dbReference type="Proteomes" id="UP000501346"/>
    </source>
</evidence>
<evidence type="ECO:0000256" key="1">
    <source>
        <dbReference type="ARBA" id="ARBA00008990"/>
    </source>
</evidence>
<dbReference type="AlphaFoldDB" id="A0A6C1EBS8"/>
<sequence length="341" mass="37023">MRMDKPTDRPQSVRETNADYSGIPVDDMDCLNFFERGVQDPCCEACDTEDADDELRAKLNSFNFKSDSTPCSGKCQHTLNPLCKIDEIQPANLDLAPSRNGSVSDANSDANSIASSIHDSRDPKYGAMPGLRKAKTTSYFTSSSSSSNNTTMRNSLKKCNTNINGLLANGRNSSSSRQSIPELFNGAYSKMKGNTLMKNDTPRLDLSSNSLEHSNTRSFSLPRSRSRSSAIAIPTHLYGLEKYVSPELDTLTADPEVGAGNFLSARQRANSSSSSNTTGDTNPPSPNSNNSSMLNFPLGANTNQCNLLRQQQQQQQFAKSSFGAGRKKSFIEMSLANSFAG</sequence>
<feature type="region of interest" description="Disordered" evidence="3">
    <location>
        <begin position="266"/>
        <end position="300"/>
    </location>
</feature>
<evidence type="ECO:0000313" key="4">
    <source>
        <dbReference type="EMBL" id="QID86361.1"/>
    </source>
</evidence>
<gene>
    <name evidence="4" type="primary">MBR1_2</name>
    <name evidence="4" type="ORF">GRS66_008985</name>
</gene>
<protein>
    <submittedName>
        <fullName evidence="4">Mitochondrial functions and stress response protein</fullName>
    </submittedName>
</protein>
<reference evidence="4 5" key="1">
    <citation type="journal article" date="2019" name="BMC Genomics">
        <title>Chromosome level assembly and comparative genome analysis confirm lager-brewing yeasts originated from a single hybridization.</title>
        <authorList>
            <person name="Salazar A.N."/>
            <person name="Gorter de Vries A.R."/>
            <person name="van den Broek M."/>
            <person name="Brouwers N."/>
            <person name="de la Torre Cortes P."/>
            <person name="Kuijpers N.G.A."/>
            <person name="Daran J.G."/>
            <person name="Abeel T."/>
        </authorList>
    </citation>
    <scope>NUCLEOTIDE SEQUENCE [LARGE SCALE GENOMIC DNA]</scope>
    <source>
        <strain evidence="4 5">CBS 1483</strain>
    </source>
</reference>
<dbReference type="OrthoDB" id="4061804at2759"/>
<feature type="region of interest" description="Disordered" evidence="3">
    <location>
        <begin position="1"/>
        <end position="20"/>
    </location>
</feature>
<dbReference type="Proteomes" id="UP000501346">
    <property type="component" value="Chromosome SeXI"/>
</dbReference>
<feature type="compositionally biased region" description="Basic and acidic residues" evidence="3">
    <location>
        <begin position="1"/>
        <end position="12"/>
    </location>
</feature>
<name>A0A6C1EBS8_SACPS</name>
<dbReference type="InterPro" id="IPR031443">
    <property type="entry name" value="Mbr1"/>
</dbReference>
<keyword evidence="2" id="KW-0597">Phosphoprotein</keyword>